<dbReference type="Proteomes" id="UP000001542">
    <property type="component" value="Unassembled WGS sequence"/>
</dbReference>
<dbReference type="EMBL" id="DS113488">
    <property type="protein sequence ID" value="EAY03987.1"/>
    <property type="molecule type" value="Genomic_DNA"/>
</dbReference>
<keyword evidence="1" id="KW-0812">Transmembrane</keyword>
<organism evidence="3 4">
    <name type="scientific">Trichomonas vaginalis (strain ATCC PRA-98 / G3)</name>
    <dbReference type="NCBI Taxonomy" id="412133"/>
    <lineage>
        <taxon>Eukaryota</taxon>
        <taxon>Metamonada</taxon>
        <taxon>Parabasalia</taxon>
        <taxon>Trichomonadida</taxon>
        <taxon>Trichomonadidae</taxon>
        <taxon>Trichomonas</taxon>
    </lineage>
</organism>
<evidence type="ECO:0000313" key="3">
    <source>
        <dbReference type="EMBL" id="EAY03987.1"/>
    </source>
</evidence>
<sequence>MKAKNPFIILLICTIGILNIITYGSELVKLNSQYKIALLNAQDIQAFNYPKETTIVQLAQHLTCVFYYYALYSFHRSQLKFIRNDYQLVLYIIASRWLITSFPFSLWQIFYIDSQHGFNKKPLTLFLCEDLLLQLIILIVGIFLVYFFNFVAKTIANINDDTLVLKQDQSEDTSSFLQYTSSSNQMDEETKHRKTSIHEIFNLYFIIVGCAAFLISFFIQSIWKRSDVIQPNAKLSKAFSELFFVHRLLFNNPIVYAESSFSTKLAIGFQGLLSQNVVISDNLVNSLNNGQLCSILAIYQYRANSQEGVLKLITYIFELMFIPVSAHYIVSRNIKKNLRLKNMLLAVVPILVVHMFIVDFFFSKLRLVLGQKMFLNGVEFASDLNLPIADALVRLFVLNHDTINHSFLYSLFQMETPTLENALINVAWAKTKFIGL</sequence>
<reference evidence="3" key="2">
    <citation type="journal article" date="2007" name="Science">
        <title>Draft genome sequence of the sexually transmitted pathogen Trichomonas vaginalis.</title>
        <authorList>
            <person name="Carlton J.M."/>
            <person name="Hirt R.P."/>
            <person name="Silva J.C."/>
            <person name="Delcher A.L."/>
            <person name="Schatz M."/>
            <person name="Zhao Q."/>
            <person name="Wortman J.R."/>
            <person name="Bidwell S.L."/>
            <person name="Alsmark U.C.M."/>
            <person name="Besteiro S."/>
            <person name="Sicheritz-Ponten T."/>
            <person name="Noel C.J."/>
            <person name="Dacks J.B."/>
            <person name="Foster P.G."/>
            <person name="Simillion C."/>
            <person name="Van de Peer Y."/>
            <person name="Miranda-Saavedra D."/>
            <person name="Barton G.J."/>
            <person name="Westrop G.D."/>
            <person name="Mueller S."/>
            <person name="Dessi D."/>
            <person name="Fiori P.L."/>
            <person name="Ren Q."/>
            <person name="Paulsen I."/>
            <person name="Zhang H."/>
            <person name="Bastida-Corcuera F.D."/>
            <person name="Simoes-Barbosa A."/>
            <person name="Brown M.T."/>
            <person name="Hayes R.D."/>
            <person name="Mukherjee M."/>
            <person name="Okumura C.Y."/>
            <person name="Schneider R."/>
            <person name="Smith A.J."/>
            <person name="Vanacova S."/>
            <person name="Villalvazo M."/>
            <person name="Haas B.J."/>
            <person name="Pertea M."/>
            <person name="Feldblyum T.V."/>
            <person name="Utterback T.R."/>
            <person name="Shu C.L."/>
            <person name="Osoegawa K."/>
            <person name="de Jong P.J."/>
            <person name="Hrdy I."/>
            <person name="Horvathova L."/>
            <person name="Zubacova Z."/>
            <person name="Dolezal P."/>
            <person name="Malik S.B."/>
            <person name="Logsdon J.M. Jr."/>
            <person name="Henze K."/>
            <person name="Gupta A."/>
            <person name="Wang C.C."/>
            <person name="Dunne R.L."/>
            <person name="Upcroft J.A."/>
            <person name="Upcroft P."/>
            <person name="White O."/>
            <person name="Salzberg S.L."/>
            <person name="Tang P."/>
            <person name="Chiu C.-H."/>
            <person name="Lee Y.-S."/>
            <person name="Embley T.M."/>
            <person name="Coombs G.H."/>
            <person name="Mottram J.C."/>
            <person name="Tachezy J."/>
            <person name="Fraser-Liggett C.M."/>
            <person name="Johnson P.J."/>
        </authorList>
    </citation>
    <scope>NUCLEOTIDE SEQUENCE [LARGE SCALE GENOMIC DNA]</scope>
    <source>
        <strain evidence="3">G3</strain>
    </source>
</reference>
<name>A2ETL9_TRIV3</name>
<dbReference type="GO" id="GO:0071586">
    <property type="term" value="P:CAAX-box protein processing"/>
    <property type="evidence" value="ECO:0000318"/>
    <property type="project" value="GO_Central"/>
</dbReference>
<gene>
    <name evidence="3" type="ORF">TVAG_195800</name>
</gene>
<keyword evidence="1" id="KW-1133">Transmembrane helix</keyword>
<dbReference type="GO" id="GO:0005789">
    <property type="term" value="C:endoplasmic reticulum membrane"/>
    <property type="evidence" value="ECO:0000318"/>
    <property type="project" value="GO_Central"/>
</dbReference>
<feature type="domain" description="CAAX prenyl protease 1 N-terminal" evidence="2">
    <location>
        <begin position="67"/>
        <end position="154"/>
    </location>
</feature>
<reference evidence="3" key="1">
    <citation type="submission" date="2006-10" db="EMBL/GenBank/DDBJ databases">
        <authorList>
            <person name="Amadeo P."/>
            <person name="Zhao Q."/>
            <person name="Wortman J."/>
            <person name="Fraser-Liggett C."/>
            <person name="Carlton J."/>
        </authorList>
    </citation>
    <scope>NUCLEOTIDE SEQUENCE</scope>
    <source>
        <strain evidence="3">G3</strain>
    </source>
</reference>
<evidence type="ECO:0000259" key="2">
    <source>
        <dbReference type="Pfam" id="PF16491"/>
    </source>
</evidence>
<protein>
    <recommendedName>
        <fullName evidence="2">CAAX prenyl protease 1 N-terminal domain-containing protein</fullName>
    </recommendedName>
</protein>
<evidence type="ECO:0000256" key="1">
    <source>
        <dbReference type="SAM" id="Phobius"/>
    </source>
</evidence>
<keyword evidence="4" id="KW-1185">Reference proteome</keyword>
<dbReference type="GO" id="GO:0004222">
    <property type="term" value="F:metalloendopeptidase activity"/>
    <property type="evidence" value="ECO:0000318"/>
    <property type="project" value="GO_Central"/>
</dbReference>
<feature type="transmembrane region" description="Helical" evidence="1">
    <location>
        <begin position="7"/>
        <end position="25"/>
    </location>
</feature>
<keyword evidence="1" id="KW-0472">Membrane</keyword>
<dbReference type="VEuPathDB" id="TrichDB:TVAG_195800"/>
<feature type="transmembrane region" description="Helical" evidence="1">
    <location>
        <begin position="131"/>
        <end position="152"/>
    </location>
</feature>
<feature type="transmembrane region" description="Helical" evidence="1">
    <location>
        <begin position="312"/>
        <end position="330"/>
    </location>
</feature>
<dbReference type="KEGG" id="tva:4761836"/>
<dbReference type="RefSeq" id="XP_001316210.1">
    <property type="nucleotide sequence ID" value="XM_001316175.1"/>
</dbReference>
<feature type="transmembrane region" description="Helical" evidence="1">
    <location>
        <begin position="55"/>
        <end position="74"/>
    </location>
</feature>
<feature type="transmembrane region" description="Helical" evidence="1">
    <location>
        <begin position="342"/>
        <end position="362"/>
    </location>
</feature>
<evidence type="ECO:0000313" key="4">
    <source>
        <dbReference type="Proteomes" id="UP000001542"/>
    </source>
</evidence>
<feature type="transmembrane region" description="Helical" evidence="1">
    <location>
        <begin position="86"/>
        <end position="111"/>
    </location>
</feature>
<dbReference type="AlphaFoldDB" id="A2ETL9"/>
<accession>A2ETL9</accession>
<dbReference type="InParanoid" id="A2ETL9"/>
<dbReference type="VEuPathDB" id="TrichDB:TVAGG3_0404010"/>
<dbReference type="InterPro" id="IPR032456">
    <property type="entry name" value="Peptidase_M48_N"/>
</dbReference>
<proteinExistence type="predicted"/>
<dbReference type="Pfam" id="PF16491">
    <property type="entry name" value="Peptidase_M48_N"/>
    <property type="match status" value="1"/>
</dbReference>
<feature type="transmembrane region" description="Helical" evidence="1">
    <location>
        <begin position="201"/>
        <end position="223"/>
    </location>
</feature>
<dbReference type="PANTHER" id="PTHR10120">
    <property type="entry name" value="CAAX PRENYL PROTEASE 1"/>
    <property type="match status" value="1"/>
</dbReference>